<evidence type="ECO:0000313" key="2">
    <source>
        <dbReference type="Proteomes" id="UP001165063"/>
    </source>
</evidence>
<evidence type="ECO:0000313" key="1">
    <source>
        <dbReference type="EMBL" id="GMG57021.1"/>
    </source>
</evidence>
<dbReference type="EMBL" id="BSXU01007918">
    <property type="protein sequence ID" value="GMG57021.1"/>
    <property type="molecule type" value="Genomic_DNA"/>
</dbReference>
<accession>A0A9W6Z9F1</accession>
<protein>
    <submittedName>
        <fullName evidence="1">Unnamed protein product</fullName>
    </submittedName>
</protein>
<dbReference type="AlphaFoldDB" id="A0A9W6Z9F1"/>
<organism evidence="1 2">
    <name type="scientific">Ambrosiozyma monospora</name>
    <name type="common">Yeast</name>
    <name type="synonym">Endomycopsis monosporus</name>
    <dbReference type="NCBI Taxonomy" id="43982"/>
    <lineage>
        <taxon>Eukaryota</taxon>
        <taxon>Fungi</taxon>
        <taxon>Dikarya</taxon>
        <taxon>Ascomycota</taxon>
        <taxon>Saccharomycotina</taxon>
        <taxon>Pichiomycetes</taxon>
        <taxon>Pichiales</taxon>
        <taxon>Pichiaceae</taxon>
        <taxon>Ambrosiozyma</taxon>
    </lineage>
</organism>
<dbReference type="Proteomes" id="UP001165063">
    <property type="component" value="Unassembled WGS sequence"/>
</dbReference>
<proteinExistence type="predicted"/>
<comment type="caution">
    <text evidence="1">The sequence shown here is derived from an EMBL/GenBank/DDBJ whole genome shotgun (WGS) entry which is preliminary data.</text>
</comment>
<keyword evidence="2" id="KW-1185">Reference proteome</keyword>
<sequence>MTPCAKCTGKDHNKLHCELLTEAQQRETMQALPRPLLHKILDGPATLCPSWLLSLRAKHQGEKAVFEATHNNKKRLLGHQVDDSAIANEGIQVNESNDGLDADGITAPVNDTNNGLDQTVDEPDLMCVGVVENDFTSSSVTATPGSQEGQVLVGTLEGLDQE</sequence>
<name>A0A9W6Z9F1_AMBMO</name>
<gene>
    <name evidence="1" type="ORF">Amon01_000864100</name>
</gene>
<reference evidence="1" key="1">
    <citation type="submission" date="2023-04" db="EMBL/GenBank/DDBJ databases">
        <title>Ambrosiozyma monospora NBRC 1965.</title>
        <authorList>
            <person name="Ichikawa N."/>
            <person name="Sato H."/>
            <person name="Tonouchi N."/>
        </authorList>
    </citation>
    <scope>NUCLEOTIDE SEQUENCE</scope>
    <source>
        <strain evidence="1">NBRC 1965</strain>
    </source>
</reference>